<evidence type="ECO:0000313" key="1">
    <source>
        <dbReference type="EMBL" id="RUT31781.1"/>
    </source>
</evidence>
<sequence>MSRLPSPLETRFRLEQRAQEAPPGLISPGSSWPSAGVTATACLEALSLRDSLTSGAWLGLLGLPLPRRRGGVGRVAFDCLLGGAVPAGCAYLGCMAWVTWPASTSSAGRSWAGLPATACLVALSLRDALTLSA</sequence>
<dbReference type="Proteomes" id="UP000272464">
    <property type="component" value="Unassembled WGS sequence"/>
</dbReference>
<gene>
    <name evidence="1" type="ORF">EJP77_10365</name>
</gene>
<comment type="caution">
    <text evidence="1">The sequence shown here is derived from an EMBL/GenBank/DDBJ whole genome shotgun (WGS) entry which is preliminary data.</text>
</comment>
<evidence type="ECO:0000313" key="2">
    <source>
        <dbReference type="Proteomes" id="UP000272464"/>
    </source>
</evidence>
<dbReference type="RefSeq" id="WP_127199161.1">
    <property type="nucleotide sequence ID" value="NZ_RZNX01000003.1"/>
</dbReference>
<reference evidence="1 2" key="1">
    <citation type="submission" date="2018-12" db="EMBL/GenBank/DDBJ databases">
        <authorList>
            <person name="Sun L."/>
            <person name="Chen Z."/>
        </authorList>
    </citation>
    <scope>NUCLEOTIDE SEQUENCE [LARGE SCALE GENOMIC DNA]</scope>
    <source>
        <strain evidence="1 2">3-5-3</strain>
    </source>
</reference>
<name>A0A433XCA3_9BACL</name>
<protein>
    <submittedName>
        <fullName evidence="1">Uncharacterized protein</fullName>
    </submittedName>
</protein>
<organism evidence="1 2">
    <name type="scientific">Paenibacillus zeisoli</name>
    <dbReference type="NCBI Taxonomy" id="2496267"/>
    <lineage>
        <taxon>Bacteria</taxon>
        <taxon>Bacillati</taxon>
        <taxon>Bacillota</taxon>
        <taxon>Bacilli</taxon>
        <taxon>Bacillales</taxon>
        <taxon>Paenibacillaceae</taxon>
        <taxon>Paenibacillus</taxon>
    </lineage>
</organism>
<dbReference type="AlphaFoldDB" id="A0A433XCA3"/>
<keyword evidence="2" id="KW-1185">Reference proteome</keyword>
<proteinExistence type="predicted"/>
<dbReference type="EMBL" id="RZNX01000003">
    <property type="protein sequence ID" value="RUT31781.1"/>
    <property type="molecule type" value="Genomic_DNA"/>
</dbReference>
<accession>A0A433XCA3</accession>